<proteinExistence type="predicted"/>
<dbReference type="AlphaFoldDB" id="A0A0G0VFK8"/>
<reference evidence="2 3" key="1">
    <citation type="journal article" date="2015" name="Nature">
        <title>rRNA introns, odd ribosomes, and small enigmatic genomes across a large radiation of phyla.</title>
        <authorList>
            <person name="Brown C.T."/>
            <person name="Hug L.A."/>
            <person name="Thomas B.C."/>
            <person name="Sharon I."/>
            <person name="Castelle C.J."/>
            <person name="Singh A."/>
            <person name="Wilkins M.J."/>
            <person name="Williams K.H."/>
            <person name="Banfield J.F."/>
        </authorList>
    </citation>
    <scope>NUCLEOTIDE SEQUENCE [LARGE SCALE GENOMIC DNA]</scope>
</reference>
<evidence type="ECO:0000256" key="1">
    <source>
        <dbReference type="SAM" id="MobiDB-lite"/>
    </source>
</evidence>
<dbReference type="Proteomes" id="UP000033930">
    <property type="component" value="Unassembled WGS sequence"/>
</dbReference>
<feature type="region of interest" description="Disordered" evidence="1">
    <location>
        <begin position="135"/>
        <end position="169"/>
    </location>
</feature>
<organism evidence="2 3">
    <name type="scientific">Candidatus Uhrbacteria bacterium GW2011_GWC1_41_20</name>
    <dbReference type="NCBI Taxonomy" id="1618983"/>
    <lineage>
        <taxon>Bacteria</taxon>
        <taxon>Candidatus Uhriibacteriota</taxon>
    </lineage>
</organism>
<comment type="caution">
    <text evidence="2">The sequence shown here is derived from an EMBL/GenBank/DDBJ whole genome shotgun (WGS) entry which is preliminary data.</text>
</comment>
<protein>
    <submittedName>
        <fullName evidence="2">Uncharacterized protein</fullName>
    </submittedName>
</protein>
<accession>A0A0G0VFK8</accession>
<dbReference type="EMBL" id="LCAW01000003">
    <property type="protein sequence ID" value="KKR99734.1"/>
    <property type="molecule type" value="Genomic_DNA"/>
</dbReference>
<name>A0A0G0VFK8_9BACT</name>
<sequence length="169" mass="16771">MRPDQGVVGHGDVEHRPVVAGEGAEPVSFAGPVVDVGDEPGVGGGGLAVVPVLPGEVQHPAVVVAALEGHLLTHPGEGQGASVHPELRRVAGDGADDLVGVVAVDQAIAVHVVGRHGRDVGLLAVLVSGQIRAGRGQQDGDQTHQVAHGASLAGSPPLGVMPAPPRKGD</sequence>
<evidence type="ECO:0000313" key="2">
    <source>
        <dbReference type="EMBL" id="KKR99734.1"/>
    </source>
</evidence>
<evidence type="ECO:0000313" key="3">
    <source>
        <dbReference type="Proteomes" id="UP000033930"/>
    </source>
</evidence>
<gene>
    <name evidence="2" type="ORF">UU50_C0003G0039</name>
</gene>